<protein>
    <submittedName>
        <fullName evidence="3">Glucoamylase</fullName>
    </submittedName>
</protein>
<accession>A0A8J3I8Z9</accession>
<evidence type="ECO:0000313" key="4">
    <source>
        <dbReference type="Proteomes" id="UP000612362"/>
    </source>
</evidence>
<gene>
    <name evidence="3" type="ORF">KSX_75810</name>
</gene>
<dbReference type="Pfam" id="PF19291">
    <property type="entry name" value="TREH_N"/>
    <property type="match status" value="1"/>
</dbReference>
<dbReference type="RefSeq" id="WP_220198540.1">
    <property type="nucleotide sequence ID" value="NZ_BNJF01000005.1"/>
</dbReference>
<comment type="caution">
    <text evidence="3">The sequence shown here is derived from an EMBL/GenBank/DDBJ whole genome shotgun (WGS) entry which is preliminary data.</text>
</comment>
<dbReference type="Proteomes" id="UP000612362">
    <property type="component" value="Unassembled WGS sequence"/>
</dbReference>
<dbReference type="SUPFAM" id="SSF48208">
    <property type="entry name" value="Six-hairpin glycosidases"/>
    <property type="match status" value="1"/>
</dbReference>
<evidence type="ECO:0000259" key="1">
    <source>
        <dbReference type="Pfam" id="PF00723"/>
    </source>
</evidence>
<proteinExistence type="predicted"/>
<dbReference type="InterPro" id="IPR045582">
    <property type="entry name" value="Trehalase-like_N"/>
</dbReference>
<reference evidence="3" key="1">
    <citation type="submission" date="2020-10" db="EMBL/GenBank/DDBJ databases">
        <title>Taxonomic study of unclassified bacteria belonging to the class Ktedonobacteria.</title>
        <authorList>
            <person name="Yabe S."/>
            <person name="Wang C.M."/>
            <person name="Zheng Y."/>
            <person name="Sakai Y."/>
            <person name="Cavaletti L."/>
            <person name="Monciardini P."/>
            <person name="Donadio S."/>
        </authorList>
    </citation>
    <scope>NUCLEOTIDE SEQUENCE</scope>
    <source>
        <strain evidence="3">SOSP1-1</strain>
    </source>
</reference>
<evidence type="ECO:0000313" key="3">
    <source>
        <dbReference type="EMBL" id="GHO49418.1"/>
    </source>
</evidence>
<dbReference type="InterPro" id="IPR008928">
    <property type="entry name" value="6-hairpin_glycosidase_sf"/>
</dbReference>
<dbReference type="PANTHER" id="PTHR31616:SF0">
    <property type="entry name" value="GLUCAN 1,4-ALPHA-GLUCOSIDASE"/>
    <property type="match status" value="1"/>
</dbReference>
<dbReference type="EMBL" id="BNJF01000005">
    <property type="protein sequence ID" value="GHO49418.1"/>
    <property type="molecule type" value="Genomic_DNA"/>
</dbReference>
<dbReference type="GO" id="GO:0005975">
    <property type="term" value="P:carbohydrate metabolic process"/>
    <property type="evidence" value="ECO:0007669"/>
    <property type="project" value="InterPro"/>
</dbReference>
<dbReference type="InterPro" id="IPR012341">
    <property type="entry name" value="6hp_glycosidase-like_sf"/>
</dbReference>
<dbReference type="PANTHER" id="PTHR31616">
    <property type="entry name" value="TREHALASE"/>
    <property type="match status" value="1"/>
</dbReference>
<dbReference type="AlphaFoldDB" id="A0A8J3I8Z9"/>
<feature type="domain" description="Trehalase-like N-terminal" evidence="2">
    <location>
        <begin position="13"/>
        <end position="103"/>
    </location>
</feature>
<sequence length="650" mass="73671">MVTDKQQIRHYQQINSYGVIGDCHSAALVAPDGSIDWGCFPDFDSPAVFCRLLDAERGGYFQIAPVDTNIGGKQRYIPDTNVLQTTFTGELGRAVLTDFMPVEDLSAWTYRTLNNNTWARENGSCHSLVRVISCLDGEMTLNMHLKVTPNYAGTPATVSLVENQSGVIITSEKQHVGLAILGIRDIDSFSIQCEQGEQDEYATVTASFKLYEGERLTFALGVGRSPRAVRRLVEWDLLQRNFDWELAHTLSCWRKWIAQTEYNGPYKDWVKRSALALKMLSYAPTGAIVAAPTTSLPEELGGMRNWDYRYTWLRDSAFTLYALNMLGFTEETRAFTRWLLHLSYNDGEELQIMYGLRGERELPEELLTHLSGYRDSQPVRIGNEAAQQKQLDVFGEMIDCIHLYWNSGSFDRYGEQPNGPLWMLMRTLIEHVCAHWKDTDNGIWEVRGDPSQFVHSKVMCWVALDRGVRMAQQFHLPADLERWQEVRAQIREDVLAHGYNPVLQSFTQRYEDTSLDASNLIMPLVGFIDANDSRMLATVERTLEKLTDPQGFVYRYRNEDGLNGDEGTFTSCTFWLVENLARQGRLDEARRLFELVLTCASPLGLFSEEVAPGSTLSLGNYPQALTHIALINSAVALQKAEQQQQPSKSA</sequence>
<feature type="domain" description="GH15-like" evidence="1">
    <location>
        <begin position="264"/>
        <end position="633"/>
    </location>
</feature>
<organism evidence="3 4">
    <name type="scientific">Ktedonospora formicarum</name>
    <dbReference type="NCBI Taxonomy" id="2778364"/>
    <lineage>
        <taxon>Bacteria</taxon>
        <taxon>Bacillati</taxon>
        <taxon>Chloroflexota</taxon>
        <taxon>Ktedonobacteria</taxon>
        <taxon>Ktedonobacterales</taxon>
        <taxon>Ktedonobacteraceae</taxon>
        <taxon>Ktedonospora</taxon>
    </lineage>
</organism>
<keyword evidence="4" id="KW-1185">Reference proteome</keyword>
<dbReference type="Gene3D" id="1.50.10.10">
    <property type="match status" value="1"/>
</dbReference>
<dbReference type="Pfam" id="PF00723">
    <property type="entry name" value="Glyco_hydro_15"/>
    <property type="match status" value="1"/>
</dbReference>
<dbReference type="InterPro" id="IPR011613">
    <property type="entry name" value="GH15-like"/>
</dbReference>
<dbReference type="GO" id="GO:0004553">
    <property type="term" value="F:hydrolase activity, hydrolyzing O-glycosyl compounds"/>
    <property type="evidence" value="ECO:0007669"/>
    <property type="project" value="TreeGrafter"/>
</dbReference>
<name>A0A8J3I8Z9_9CHLR</name>
<evidence type="ECO:0000259" key="2">
    <source>
        <dbReference type="Pfam" id="PF19291"/>
    </source>
</evidence>